<evidence type="ECO:0000313" key="1">
    <source>
        <dbReference type="EMBL" id="WYK19802.1"/>
    </source>
</evidence>
<dbReference type="EMBL" id="CP146606">
    <property type="protein sequence ID" value="WYK19802.1"/>
    <property type="molecule type" value="Genomic_DNA"/>
</dbReference>
<reference evidence="1 2" key="1">
    <citation type="submission" date="2024-02" db="EMBL/GenBank/DDBJ databases">
        <title>Roseovarius strain W115 nov., isolated from a marine algae.</title>
        <authorList>
            <person name="Lee M.W."/>
            <person name="Lee J.K."/>
            <person name="Kim J.M."/>
            <person name="Choi D.G."/>
            <person name="Baek J.H."/>
            <person name="Bayburt H."/>
            <person name="Jung J.J."/>
            <person name="Han D.M."/>
            <person name="Jeon C.O."/>
        </authorList>
    </citation>
    <scope>NUCLEOTIDE SEQUENCE [LARGE SCALE GENOMIC DNA]</scope>
    <source>
        <strain evidence="1 2">W115</strain>
    </source>
</reference>
<name>A0ABZ2TJB5_9RHOB</name>
<keyword evidence="2" id="KW-1185">Reference proteome</keyword>
<dbReference type="RefSeq" id="WP_317056502.1">
    <property type="nucleotide sequence ID" value="NZ_CP146606.1"/>
</dbReference>
<organism evidence="1 2">
    <name type="scientific">Roseovarius rhodophyticola</name>
    <dbReference type="NCBI Taxonomy" id="3080827"/>
    <lineage>
        <taxon>Bacteria</taxon>
        <taxon>Pseudomonadati</taxon>
        <taxon>Pseudomonadota</taxon>
        <taxon>Alphaproteobacteria</taxon>
        <taxon>Rhodobacterales</taxon>
        <taxon>Roseobacteraceae</taxon>
        <taxon>Roseovarius</taxon>
    </lineage>
</organism>
<dbReference type="Proteomes" id="UP001281305">
    <property type="component" value="Chromosome"/>
</dbReference>
<dbReference type="Pfam" id="PF03567">
    <property type="entry name" value="Sulfotransfer_2"/>
    <property type="match status" value="1"/>
</dbReference>
<accession>A0ABZ2TJB5</accession>
<dbReference type="Gene3D" id="3.40.50.300">
    <property type="entry name" value="P-loop containing nucleotide triphosphate hydrolases"/>
    <property type="match status" value="1"/>
</dbReference>
<proteinExistence type="predicted"/>
<protein>
    <submittedName>
        <fullName evidence="1">Sulfotransferase family 2 domain-containing protein</fullName>
    </submittedName>
</protein>
<gene>
    <name evidence="1" type="ORF">RZS32_008140</name>
</gene>
<dbReference type="InterPro" id="IPR027417">
    <property type="entry name" value="P-loop_NTPase"/>
</dbReference>
<dbReference type="InterPro" id="IPR005331">
    <property type="entry name" value="Sulfotransferase"/>
</dbReference>
<sequence length="486" mass="55194">MADRFDYFVLFAEMRTGSNFLEANINAFDRFECFGEAFNPHFIGYPNKTEIVGVTRATRDADPQRLIDAIKNRPSGIGGFRYFNDHDPRILDTVLNDTRCAKIILTRNPLDSYVSWKIAQATGQWKLTNVKRRKDSRVRFDAAEFEEHVTRIHEFQVRLLNHLQKTGQTAFYIAYEDLQDLEVINGLARFLGSEETLDGLDKGLKKQNPSSLSDKVSNVQEMDKAIAALDRLNLHRTPSFEPRRGPAVPSFVACAHAPLLYLPIRSGPEMTVLSWMAQLDGCSLDELQTGLNQKSLRQWKRKNVGHRCFSVLRHPVARVHHAFCTKILQTGPGTFEGIRKILRNSFKVPLPGRFPSETYGLAEHRDAFLGFLDFLTANLSGQTAIRVDAHWATQAAVLQGMSQFIVPDQLLREDQLDSELRQLAAKVGLKNTPSLMETEDALPFKLVEIYDDKIEKHVAQIYQRDYMMFGFDAWTVSGVSSGLNRL</sequence>
<dbReference type="SUPFAM" id="SSF52540">
    <property type="entry name" value="P-loop containing nucleoside triphosphate hydrolases"/>
    <property type="match status" value="1"/>
</dbReference>
<evidence type="ECO:0000313" key="2">
    <source>
        <dbReference type="Proteomes" id="UP001281305"/>
    </source>
</evidence>